<dbReference type="InterPro" id="IPR016181">
    <property type="entry name" value="Acyl_CoA_acyltransferase"/>
</dbReference>
<sequence>MTSIQVQEASNPDLPHLFTITSLAFQHTEPFWDLTFPSHDTPQGRSHGAHRFLLKRLSDPTIVYTKASINTPSSSSNDKIVGMARWHICEGEAPPEREYELPGGNPGYAGEEWEAYKRLSDAFMAKRNRAIRDSGGRIVVLDVLAVEPGFQGMGVGRRVVEWGVKRAGELGTEVVVESSVEGRGFYERCGFEGRGRVVVEAGVEGWGRQESVWMVWSGKGE</sequence>
<dbReference type="OrthoDB" id="4738875at2759"/>
<dbReference type="SUPFAM" id="SSF55729">
    <property type="entry name" value="Acyl-CoA N-acyltransferases (Nat)"/>
    <property type="match status" value="1"/>
</dbReference>
<dbReference type="PANTHER" id="PTHR42791">
    <property type="entry name" value="GNAT FAMILY ACETYLTRANSFERASE"/>
    <property type="match status" value="1"/>
</dbReference>
<evidence type="ECO:0000313" key="3">
    <source>
        <dbReference type="Proteomes" id="UP000799537"/>
    </source>
</evidence>
<dbReference type="GO" id="GO:0016747">
    <property type="term" value="F:acyltransferase activity, transferring groups other than amino-acyl groups"/>
    <property type="evidence" value="ECO:0007669"/>
    <property type="project" value="InterPro"/>
</dbReference>
<proteinExistence type="predicted"/>
<dbReference type="RefSeq" id="XP_033672642.1">
    <property type="nucleotide sequence ID" value="XM_033804305.1"/>
</dbReference>
<dbReference type="InterPro" id="IPR000182">
    <property type="entry name" value="GNAT_dom"/>
</dbReference>
<dbReference type="CDD" id="cd04301">
    <property type="entry name" value="NAT_SF"/>
    <property type="match status" value="1"/>
</dbReference>
<dbReference type="AlphaFoldDB" id="A0A6A6CYF4"/>
<dbReference type="PANTHER" id="PTHR42791:SF14">
    <property type="entry name" value="N-ACETYLTRANSFERASE DOMAIN-CONTAINING PROTEIN"/>
    <property type="match status" value="1"/>
</dbReference>
<dbReference type="PROSITE" id="PS51186">
    <property type="entry name" value="GNAT"/>
    <property type="match status" value="1"/>
</dbReference>
<organism evidence="2 3">
    <name type="scientific">Zasmidium cellare ATCC 36951</name>
    <dbReference type="NCBI Taxonomy" id="1080233"/>
    <lineage>
        <taxon>Eukaryota</taxon>
        <taxon>Fungi</taxon>
        <taxon>Dikarya</taxon>
        <taxon>Ascomycota</taxon>
        <taxon>Pezizomycotina</taxon>
        <taxon>Dothideomycetes</taxon>
        <taxon>Dothideomycetidae</taxon>
        <taxon>Mycosphaerellales</taxon>
        <taxon>Mycosphaerellaceae</taxon>
        <taxon>Zasmidium</taxon>
    </lineage>
</organism>
<gene>
    <name evidence="2" type="ORF">M409DRAFT_17988</name>
</gene>
<dbReference type="GeneID" id="54557577"/>
<evidence type="ECO:0000259" key="1">
    <source>
        <dbReference type="PROSITE" id="PS51186"/>
    </source>
</evidence>
<feature type="domain" description="N-acetyltransferase" evidence="1">
    <location>
        <begin position="4"/>
        <end position="219"/>
    </location>
</feature>
<dbReference type="Gene3D" id="3.40.630.30">
    <property type="match status" value="1"/>
</dbReference>
<accession>A0A6A6CYF4</accession>
<evidence type="ECO:0000313" key="2">
    <source>
        <dbReference type="EMBL" id="KAF2171753.1"/>
    </source>
</evidence>
<name>A0A6A6CYF4_ZASCE</name>
<dbReference type="InterPro" id="IPR052523">
    <property type="entry name" value="Trichothecene_AcTrans"/>
</dbReference>
<dbReference type="Proteomes" id="UP000799537">
    <property type="component" value="Unassembled WGS sequence"/>
</dbReference>
<protein>
    <recommendedName>
        <fullName evidence="1">N-acetyltransferase domain-containing protein</fullName>
    </recommendedName>
</protein>
<dbReference type="Pfam" id="PF13508">
    <property type="entry name" value="Acetyltransf_7"/>
    <property type="match status" value="1"/>
</dbReference>
<dbReference type="EMBL" id="ML993582">
    <property type="protein sequence ID" value="KAF2171753.1"/>
    <property type="molecule type" value="Genomic_DNA"/>
</dbReference>
<reference evidence="2" key="1">
    <citation type="journal article" date="2020" name="Stud. Mycol.">
        <title>101 Dothideomycetes genomes: a test case for predicting lifestyles and emergence of pathogens.</title>
        <authorList>
            <person name="Haridas S."/>
            <person name="Albert R."/>
            <person name="Binder M."/>
            <person name="Bloem J."/>
            <person name="Labutti K."/>
            <person name="Salamov A."/>
            <person name="Andreopoulos B."/>
            <person name="Baker S."/>
            <person name="Barry K."/>
            <person name="Bills G."/>
            <person name="Bluhm B."/>
            <person name="Cannon C."/>
            <person name="Castanera R."/>
            <person name="Culley D."/>
            <person name="Daum C."/>
            <person name="Ezra D."/>
            <person name="Gonzalez J."/>
            <person name="Henrissat B."/>
            <person name="Kuo A."/>
            <person name="Liang C."/>
            <person name="Lipzen A."/>
            <person name="Lutzoni F."/>
            <person name="Magnuson J."/>
            <person name="Mondo S."/>
            <person name="Nolan M."/>
            <person name="Ohm R."/>
            <person name="Pangilinan J."/>
            <person name="Park H.-J."/>
            <person name="Ramirez L."/>
            <person name="Alfaro M."/>
            <person name="Sun H."/>
            <person name="Tritt A."/>
            <person name="Yoshinaga Y."/>
            <person name="Zwiers L.-H."/>
            <person name="Turgeon B."/>
            <person name="Goodwin S."/>
            <person name="Spatafora J."/>
            <person name="Crous P."/>
            <person name="Grigoriev I."/>
        </authorList>
    </citation>
    <scope>NUCLEOTIDE SEQUENCE</scope>
    <source>
        <strain evidence="2">ATCC 36951</strain>
    </source>
</reference>
<keyword evidence="3" id="KW-1185">Reference proteome</keyword>